<evidence type="ECO:0000313" key="1">
    <source>
        <dbReference type="EMBL" id="KAK2139751.1"/>
    </source>
</evidence>
<proteinExistence type="predicted"/>
<evidence type="ECO:0000313" key="2">
    <source>
        <dbReference type="Proteomes" id="UP001209878"/>
    </source>
</evidence>
<dbReference type="AlphaFoldDB" id="A0AAD9MQ85"/>
<dbReference type="EMBL" id="JAODUO010006207">
    <property type="protein sequence ID" value="KAK2139751.1"/>
    <property type="molecule type" value="Genomic_DNA"/>
</dbReference>
<sequence length="228" mass="26720">MPTGCYIYRTAESNFKPKQSRKYGKTSLEWLEWLSHSQNICIKHQFNGKEQRIGHRHLPVDGWCAETKTIYKFHGCFFHGCPCQEEHTNTVNGKSMADLLSTTKKNTTYLKHYGEVIEMWECQWLNMRTSPDIKHFLDSKFPNCNPKWEMTQQQVLKNIVDGNLFGIVECDISVPDHLRTYFAEMQPIFKNANISRDDIGEFMYSYAIKHDILKQPCRSLIGSYYGEK</sequence>
<dbReference type="PANTHER" id="PTHR33206:SF1">
    <property type="entry name" value="DNA-DIRECTED DNA POLYMERASE"/>
    <property type="match status" value="1"/>
</dbReference>
<accession>A0AAD9MQ85</accession>
<organism evidence="1 2">
    <name type="scientific">Ridgeia piscesae</name>
    <name type="common">Tubeworm</name>
    <dbReference type="NCBI Taxonomy" id="27915"/>
    <lineage>
        <taxon>Eukaryota</taxon>
        <taxon>Metazoa</taxon>
        <taxon>Spiralia</taxon>
        <taxon>Lophotrochozoa</taxon>
        <taxon>Annelida</taxon>
        <taxon>Polychaeta</taxon>
        <taxon>Sedentaria</taxon>
        <taxon>Canalipalpata</taxon>
        <taxon>Sabellida</taxon>
        <taxon>Siboglinidae</taxon>
        <taxon>Ridgeia</taxon>
    </lineage>
</organism>
<dbReference type="PANTHER" id="PTHR33206">
    <property type="entry name" value="PROTEIN CBG10425"/>
    <property type="match status" value="1"/>
</dbReference>
<dbReference type="Gene3D" id="3.40.960.10">
    <property type="entry name" value="VSR Endonuclease"/>
    <property type="match status" value="1"/>
</dbReference>
<dbReference type="Proteomes" id="UP001209878">
    <property type="component" value="Unassembled WGS sequence"/>
</dbReference>
<protein>
    <submittedName>
        <fullName evidence="1">Uncharacterized protein</fullName>
    </submittedName>
</protein>
<name>A0AAD9MQ85_RIDPI</name>
<reference evidence="1" key="1">
    <citation type="journal article" date="2023" name="Mol. Biol. Evol.">
        <title>Third-Generation Sequencing Reveals the Adaptive Role of the Epigenome in Three Deep-Sea Polychaetes.</title>
        <authorList>
            <person name="Perez M."/>
            <person name="Aroh O."/>
            <person name="Sun Y."/>
            <person name="Lan Y."/>
            <person name="Juniper S.K."/>
            <person name="Young C.R."/>
            <person name="Angers B."/>
            <person name="Qian P.Y."/>
        </authorList>
    </citation>
    <scope>NUCLEOTIDE SEQUENCE</scope>
    <source>
        <strain evidence="1">R07B-5</strain>
    </source>
</reference>
<keyword evidence="2" id="KW-1185">Reference proteome</keyword>
<comment type="caution">
    <text evidence="1">The sequence shown here is derived from an EMBL/GenBank/DDBJ whole genome shotgun (WGS) entry which is preliminary data.</text>
</comment>
<gene>
    <name evidence="1" type="ORF">NP493_6174g00003</name>
</gene>